<proteinExistence type="predicted"/>
<evidence type="ECO:0000313" key="1">
    <source>
        <dbReference type="EMBL" id="GGU84550.1"/>
    </source>
</evidence>
<protein>
    <recommendedName>
        <fullName evidence="3">GDSL-like Lipase/Acylhydrolase family protein</fullName>
    </recommendedName>
</protein>
<dbReference type="Proteomes" id="UP000649573">
    <property type="component" value="Unassembled WGS sequence"/>
</dbReference>
<sequence>MQGDHGAFFFCSEYYELMEALRARHRKAGRRWWGRNQEDEPGTDPEPVPQAPLPELITRAAALAGRHLDGWRQLAAVTGARITCVLSPMAYWVRDRHAEQETLLFRELDKLAALGVTLEEQFGEITTMDAGHQYAEALRVECEKQDVRFLNISPELAKVTTTDDWLFVDRGHFTDHGHALIAELLADRLSLT</sequence>
<dbReference type="RefSeq" id="WP_189259794.1">
    <property type="nucleotide sequence ID" value="NZ_BMRE01000090.1"/>
</dbReference>
<keyword evidence="2" id="KW-1185">Reference proteome</keyword>
<comment type="caution">
    <text evidence="1">The sequence shown here is derived from an EMBL/GenBank/DDBJ whole genome shotgun (WGS) entry which is preliminary data.</text>
</comment>
<dbReference type="SUPFAM" id="SSF52266">
    <property type="entry name" value="SGNH hydrolase"/>
    <property type="match status" value="1"/>
</dbReference>
<accession>A0ABQ2VHM8</accession>
<dbReference type="EMBL" id="BMRE01000090">
    <property type="protein sequence ID" value="GGU84550.1"/>
    <property type="molecule type" value="Genomic_DNA"/>
</dbReference>
<gene>
    <name evidence="1" type="ORF">GCM10010178_88550</name>
</gene>
<evidence type="ECO:0008006" key="3">
    <source>
        <dbReference type="Google" id="ProtNLM"/>
    </source>
</evidence>
<organism evidence="1 2">
    <name type="scientific">Lentzea flava</name>
    <dbReference type="NCBI Taxonomy" id="103732"/>
    <lineage>
        <taxon>Bacteria</taxon>
        <taxon>Bacillati</taxon>
        <taxon>Actinomycetota</taxon>
        <taxon>Actinomycetes</taxon>
        <taxon>Pseudonocardiales</taxon>
        <taxon>Pseudonocardiaceae</taxon>
        <taxon>Lentzea</taxon>
    </lineage>
</organism>
<evidence type="ECO:0000313" key="2">
    <source>
        <dbReference type="Proteomes" id="UP000649573"/>
    </source>
</evidence>
<name>A0ABQ2VHM8_9PSEU</name>
<dbReference type="Gene3D" id="3.40.50.1110">
    <property type="entry name" value="SGNH hydrolase"/>
    <property type="match status" value="1"/>
</dbReference>
<dbReference type="InterPro" id="IPR036514">
    <property type="entry name" value="SGNH_hydro_sf"/>
</dbReference>
<reference evidence="2" key="1">
    <citation type="journal article" date="2019" name="Int. J. Syst. Evol. Microbiol.">
        <title>The Global Catalogue of Microorganisms (GCM) 10K type strain sequencing project: providing services to taxonomists for standard genome sequencing and annotation.</title>
        <authorList>
            <consortium name="The Broad Institute Genomics Platform"/>
            <consortium name="The Broad Institute Genome Sequencing Center for Infectious Disease"/>
            <person name="Wu L."/>
            <person name="Ma J."/>
        </authorList>
    </citation>
    <scope>NUCLEOTIDE SEQUENCE [LARGE SCALE GENOMIC DNA]</scope>
    <source>
        <strain evidence="2">JCM 3296</strain>
    </source>
</reference>